<dbReference type="EMBL" id="BAAAGS010000006">
    <property type="protein sequence ID" value="GAA0516537.1"/>
    <property type="molecule type" value="Genomic_DNA"/>
</dbReference>
<organism evidence="1 2">
    <name type="scientific">Saccharopolyspora erythraea</name>
    <name type="common">Streptomyces erythraeus</name>
    <dbReference type="NCBI Taxonomy" id="1836"/>
    <lineage>
        <taxon>Bacteria</taxon>
        <taxon>Bacillati</taxon>
        <taxon>Actinomycetota</taxon>
        <taxon>Actinomycetes</taxon>
        <taxon>Pseudonocardiales</taxon>
        <taxon>Pseudonocardiaceae</taxon>
        <taxon>Saccharopolyspora</taxon>
    </lineage>
</organism>
<reference evidence="2" key="1">
    <citation type="journal article" date="2019" name="Int. J. Syst. Evol. Microbiol.">
        <title>The Global Catalogue of Microorganisms (GCM) 10K type strain sequencing project: providing services to taxonomists for standard genome sequencing and annotation.</title>
        <authorList>
            <consortium name="The Broad Institute Genomics Platform"/>
            <consortium name="The Broad Institute Genome Sequencing Center for Infectious Disease"/>
            <person name="Wu L."/>
            <person name="Ma J."/>
        </authorList>
    </citation>
    <scope>NUCLEOTIDE SEQUENCE [LARGE SCALE GENOMIC DNA]</scope>
    <source>
        <strain evidence="2">JCM 10303</strain>
    </source>
</reference>
<evidence type="ECO:0000313" key="1">
    <source>
        <dbReference type="EMBL" id="GAA0516537.1"/>
    </source>
</evidence>
<sequence>MSRTVSVRYAAGVVGESRRHAHLSVMPPDGVRPAAWPTYCGLEIPAHLAEVAHQPAGMPCFRCLSGFTSMTPELDTESTSAD</sequence>
<gene>
    <name evidence="1" type="ORF">GCM10009533_14540</name>
</gene>
<protein>
    <submittedName>
        <fullName evidence="1">Uncharacterized protein</fullName>
    </submittedName>
</protein>
<proteinExistence type="predicted"/>
<name>A0ABP3MA93_SACER</name>
<keyword evidence="2" id="KW-1185">Reference proteome</keyword>
<dbReference type="RefSeq" id="WP_009948306.1">
    <property type="nucleotide sequence ID" value="NZ_BAAAGS010000006.1"/>
</dbReference>
<comment type="caution">
    <text evidence="1">The sequence shown here is derived from an EMBL/GenBank/DDBJ whole genome shotgun (WGS) entry which is preliminary data.</text>
</comment>
<dbReference type="Proteomes" id="UP001500729">
    <property type="component" value="Unassembled WGS sequence"/>
</dbReference>
<accession>A0ABP3MA93</accession>
<evidence type="ECO:0000313" key="2">
    <source>
        <dbReference type="Proteomes" id="UP001500729"/>
    </source>
</evidence>